<sequence length="70" mass="8051">MTNRNVTVMENTNVTLSCKANGNPPPVIKWKREDGQPFLVDNELGFILDSYAFRLVQPWCLLRIPTPFPF</sequence>
<feature type="domain" description="Ig-like" evidence="1">
    <location>
        <begin position="1"/>
        <end position="33"/>
    </location>
</feature>
<comment type="caution">
    <text evidence="2">The sequence shown here is derived from an EMBL/GenBank/DDBJ whole genome shotgun (WGS) entry which is preliminary data.</text>
</comment>
<dbReference type="SUPFAM" id="SSF48726">
    <property type="entry name" value="Immunoglobulin"/>
    <property type="match status" value="1"/>
</dbReference>
<protein>
    <recommendedName>
        <fullName evidence="1">Ig-like domain-containing protein</fullName>
    </recommendedName>
</protein>
<gene>
    <name evidence="2" type="ORF">AVEN_75431_1</name>
</gene>
<dbReference type="InterPro" id="IPR007110">
    <property type="entry name" value="Ig-like_dom"/>
</dbReference>
<evidence type="ECO:0000259" key="1">
    <source>
        <dbReference type="PROSITE" id="PS50835"/>
    </source>
</evidence>
<dbReference type="Gene3D" id="2.60.40.10">
    <property type="entry name" value="Immunoglobulins"/>
    <property type="match status" value="1"/>
</dbReference>
<accession>A0A4Y2W0R8</accession>
<name>A0A4Y2W0R8_ARAVE</name>
<dbReference type="Pfam" id="PF13927">
    <property type="entry name" value="Ig_3"/>
    <property type="match status" value="1"/>
</dbReference>
<dbReference type="InterPro" id="IPR036179">
    <property type="entry name" value="Ig-like_dom_sf"/>
</dbReference>
<evidence type="ECO:0000313" key="2">
    <source>
        <dbReference type="EMBL" id="GBO30552.1"/>
    </source>
</evidence>
<keyword evidence="3" id="KW-1185">Reference proteome</keyword>
<dbReference type="EMBL" id="BGPR01053734">
    <property type="protein sequence ID" value="GBO30552.1"/>
    <property type="molecule type" value="Genomic_DNA"/>
</dbReference>
<reference evidence="2 3" key="1">
    <citation type="journal article" date="2019" name="Sci. Rep.">
        <title>Orb-weaving spider Araneus ventricosus genome elucidates the spidroin gene catalogue.</title>
        <authorList>
            <person name="Kono N."/>
            <person name="Nakamura H."/>
            <person name="Ohtoshi R."/>
            <person name="Moran D.A.P."/>
            <person name="Shinohara A."/>
            <person name="Yoshida Y."/>
            <person name="Fujiwara M."/>
            <person name="Mori M."/>
            <person name="Tomita M."/>
            <person name="Arakawa K."/>
        </authorList>
    </citation>
    <scope>NUCLEOTIDE SEQUENCE [LARGE SCALE GENOMIC DNA]</scope>
</reference>
<dbReference type="AlphaFoldDB" id="A0A4Y2W0R8"/>
<organism evidence="2 3">
    <name type="scientific">Araneus ventricosus</name>
    <name type="common">Orbweaver spider</name>
    <name type="synonym">Epeira ventricosa</name>
    <dbReference type="NCBI Taxonomy" id="182803"/>
    <lineage>
        <taxon>Eukaryota</taxon>
        <taxon>Metazoa</taxon>
        <taxon>Ecdysozoa</taxon>
        <taxon>Arthropoda</taxon>
        <taxon>Chelicerata</taxon>
        <taxon>Arachnida</taxon>
        <taxon>Araneae</taxon>
        <taxon>Araneomorphae</taxon>
        <taxon>Entelegynae</taxon>
        <taxon>Araneoidea</taxon>
        <taxon>Araneidae</taxon>
        <taxon>Araneus</taxon>
    </lineage>
</organism>
<dbReference type="OrthoDB" id="10012075at2759"/>
<proteinExistence type="predicted"/>
<dbReference type="InterPro" id="IPR013783">
    <property type="entry name" value="Ig-like_fold"/>
</dbReference>
<dbReference type="PROSITE" id="PS50835">
    <property type="entry name" value="IG_LIKE"/>
    <property type="match status" value="1"/>
</dbReference>
<dbReference type="Proteomes" id="UP000499080">
    <property type="component" value="Unassembled WGS sequence"/>
</dbReference>
<evidence type="ECO:0000313" key="3">
    <source>
        <dbReference type="Proteomes" id="UP000499080"/>
    </source>
</evidence>